<dbReference type="InterPro" id="IPR023753">
    <property type="entry name" value="FAD/NAD-binding_dom"/>
</dbReference>
<dbReference type="InterPro" id="IPR012999">
    <property type="entry name" value="Pyr_OxRdtase_I_AS"/>
</dbReference>
<dbReference type="PANTHER" id="PTHR22912">
    <property type="entry name" value="DISULFIDE OXIDOREDUCTASE"/>
    <property type="match status" value="1"/>
</dbReference>
<evidence type="ECO:0000256" key="1">
    <source>
        <dbReference type="ARBA" id="ARBA00007532"/>
    </source>
</evidence>
<evidence type="ECO:0000256" key="8">
    <source>
        <dbReference type="ARBA" id="ARBA00023157"/>
    </source>
</evidence>
<dbReference type="InterPro" id="IPR001100">
    <property type="entry name" value="Pyr_nuc-diS_OxRdtase"/>
</dbReference>
<dbReference type="NCBIfam" id="TIGR01350">
    <property type="entry name" value="lipoamide_DH"/>
    <property type="match status" value="1"/>
</dbReference>
<dbReference type="Pfam" id="PF02852">
    <property type="entry name" value="Pyr_redox_dim"/>
    <property type="match status" value="1"/>
</dbReference>
<keyword evidence="6 11" id="KW-0560">Oxidoreductase</keyword>
<keyword evidence="8" id="KW-1015">Disulfide bond</keyword>
<evidence type="ECO:0000256" key="2">
    <source>
        <dbReference type="ARBA" id="ARBA00012608"/>
    </source>
</evidence>
<keyword evidence="15" id="KW-1185">Reference proteome</keyword>
<evidence type="ECO:0000256" key="7">
    <source>
        <dbReference type="ARBA" id="ARBA00023027"/>
    </source>
</evidence>
<dbReference type="PIRSF" id="PIRSF000350">
    <property type="entry name" value="Mercury_reductase_MerA"/>
    <property type="match status" value="1"/>
</dbReference>
<dbReference type="EC" id="1.8.1.4" evidence="2 11"/>
<proteinExistence type="inferred from homology"/>
<keyword evidence="4 11" id="KW-0285">Flavoprotein</keyword>
<evidence type="ECO:0000259" key="13">
    <source>
        <dbReference type="Pfam" id="PF07992"/>
    </source>
</evidence>
<keyword evidence="9 11" id="KW-0676">Redox-active center</keyword>
<dbReference type="Gene3D" id="3.30.390.30">
    <property type="match status" value="1"/>
</dbReference>
<dbReference type="InterPro" id="IPR016156">
    <property type="entry name" value="FAD/NAD-linked_Rdtase_dimer_sf"/>
</dbReference>
<organism evidence="14 15">
    <name type="scientific">Azohydromonas lata</name>
    <dbReference type="NCBI Taxonomy" id="45677"/>
    <lineage>
        <taxon>Bacteria</taxon>
        <taxon>Pseudomonadati</taxon>
        <taxon>Pseudomonadota</taxon>
        <taxon>Betaproteobacteria</taxon>
        <taxon>Burkholderiales</taxon>
        <taxon>Sphaerotilaceae</taxon>
        <taxon>Azohydromonas</taxon>
    </lineage>
</organism>
<dbReference type="Proteomes" id="UP001293718">
    <property type="component" value="Unassembled WGS sequence"/>
</dbReference>
<dbReference type="SUPFAM" id="SSF51905">
    <property type="entry name" value="FAD/NAD(P)-binding domain"/>
    <property type="match status" value="1"/>
</dbReference>
<comment type="similarity">
    <text evidence="1 11">Belongs to the class-I pyridine nucleotide-disulfide oxidoreductase family.</text>
</comment>
<dbReference type="InterPro" id="IPR036188">
    <property type="entry name" value="FAD/NAD-bd_sf"/>
</dbReference>
<dbReference type="PROSITE" id="PS00076">
    <property type="entry name" value="PYRIDINE_REDOX_1"/>
    <property type="match status" value="1"/>
</dbReference>
<dbReference type="GO" id="GO:0004148">
    <property type="term" value="F:dihydrolipoyl dehydrogenase (NADH) activity"/>
    <property type="evidence" value="ECO:0007669"/>
    <property type="project" value="UniProtKB-EC"/>
</dbReference>
<evidence type="ECO:0000313" key="15">
    <source>
        <dbReference type="Proteomes" id="UP001293718"/>
    </source>
</evidence>
<evidence type="ECO:0000259" key="12">
    <source>
        <dbReference type="Pfam" id="PF02852"/>
    </source>
</evidence>
<evidence type="ECO:0000256" key="9">
    <source>
        <dbReference type="ARBA" id="ARBA00023284"/>
    </source>
</evidence>
<dbReference type="InterPro" id="IPR006258">
    <property type="entry name" value="Lipoamide_DH"/>
</dbReference>
<evidence type="ECO:0000256" key="6">
    <source>
        <dbReference type="ARBA" id="ARBA00023002"/>
    </source>
</evidence>
<comment type="caution">
    <text evidence="14">The sequence shown here is derived from an EMBL/GenBank/DDBJ whole genome shotgun (WGS) entry which is preliminary data.</text>
</comment>
<evidence type="ECO:0000256" key="11">
    <source>
        <dbReference type="RuleBase" id="RU003692"/>
    </source>
</evidence>
<dbReference type="PANTHER" id="PTHR22912:SF160">
    <property type="entry name" value="DIHYDROLIPOYL DEHYDROGENASE"/>
    <property type="match status" value="1"/>
</dbReference>
<name>A0ABU5IFZ4_9BURK</name>
<dbReference type="Pfam" id="PF07992">
    <property type="entry name" value="Pyr_redox_2"/>
    <property type="match status" value="1"/>
</dbReference>
<reference evidence="14 15" key="1">
    <citation type="submission" date="2023-11" db="EMBL/GenBank/DDBJ databases">
        <title>Draft genome of Azohydromonas lata strain H1 (DSM1123), a polyhydroxyalkanoate producer.</title>
        <authorList>
            <person name="Traversa D."/>
            <person name="D'Addabbo P."/>
            <person name="Pazzani C."/>
            <person name="Manzari C."/>
            <person name="Chiara M."/>
            <person name="Scrascia M."/>
        </authorList>
    </citation>
    <scope>NUCLEOTIDE SEQUENCE [LARGE SCALE GENOMIC DNA]</scope>
    <source>
        <strain evidence="14 15">H1</strain>
    </source>
</reference>
<dbReference type="InterPro" id="IPR004099">
    <property type="entry name" value="Pyr_nucl-diS_OxRdtase_dimer"/>
</dbReference>
<comment type="cofactor">
    <cofactor evidence="11">
        <name>FAD</name>
        <dbReference type="ChEBI" id="CHEBI:57692"/>
    </cofactor>
    <text evidence="11">Binds 1 FAD per subunit.</text>
</comment>
<evidence type="ECO:0000256" key="4">
    <source>
        <dbReference type="ARBA" id="ARBA00022630"/>
    </source>
</evidence>
<protein>
    <recommendedName>
        <fullName evidence="3 11">Dihydrolipoyl dehydrogenase</fullName>
        <ecNumber evidence="2 11">1.8.1.4</ecNumber>
    </recommendedName>
</protein>
<accession>A0ABU5IFZ4</accession>
<comment type="catalytic activity">
    <reaction evidence="10 11">
        <text>N(6)-[(R)-dihydrolipoyl]-L-lysyl-[protein] + NAD(+) = N(6)-[(R)-lipoyl]-L-lysyl-[protein] + NADH + H(+)</text>
        <dbReference type="Rhea" id="RHEA:15045"/>
        <dbReference type="Rhea" id="RHEA-COMP:10474"/>
        <dbReference type="Rhea" id="RHEA-COMP:10475"/>
        <dbReference type="ChEBI" id="CHEBI:15378"/>
        <dbReference type="ChEBI" id="CHEBI:57540"/>
        <dbReference type="ChEBI" id="CHEBI:57945"/>
        <dbReference type="ChEBI" id="CHEBI:83099"/>
        <dbReference type="ChEBI" id="CHEBI:83100"/>
        <dbReference type="EC" id="1.8.1.4"/>
    </reaction>
</comment>
<evidence type="ECO:0000313" key="14">
    <source>
        <dbReference type="EMBL" id="MDZ5456873.1"/>
    </source>
</evidence>
<dbReference type="InterPro" id="IPR050151">
    <property type="entry name" value="Class-I_Pyr_Nuc-Dis_Oxidored"/>
</dbReference>
<comment type="miscellaneous">
    <text evidence="11">The active site is a redox-active disulfide bond.</text>
</comment>
<evidence type="ECO:0000256" key="3">
    <source>
        <dbReference type="ARBA" id="ARBA00016961"/>
    </source>
</evidence>
<dbReference type="PRINTS" id="PR00368">
    <property type="entry name" value="FADPNR"/>
</dbReference>
<feature type="domain" description="Pyridine nucleotide-disulphide oxidoreductase dimerisation" evidence="12">
    <location>
        <begin position="352"/>
        <end position="460"/>
    </location>
</feature>
<evidence type="ECO:0000256" key="5">
    <source>
        <dbReference type="ARBA" id="ARBA00022827"/>
    </source>
</evidence>
<sequence>MHTEPVDLPDADVVVLGGGPGGYTAAFRAADLGRQVLIVDEAATLGGVCLNVGCIPSKALLHAAKVITDAQAMQSHGIRFAPPEIDLAALRGFKDGVVAKLTRGLAGLARQRKVGVLRGRARFASPTQLLVETAEGPRRLRFAQCIVAAGSAPVVPPGLALDDPRLMDSTGALALADVPKRLLIVGGGIIGLEMATVYEALGSRVSVVEMADGLMPGADRDLVKVLETRLRKRCEAVLCATRVRAIEARPEGLRVHFEGGAAPAEPQLYDRVLLAIGRRPNGHALQVDAAGLELDARGFIPVDRHCRTSVPGIYAIGDIAGAPMLAHKASRQGRVAAEHIAGLDSAFDVRTIPSIAYTDPEVAWMGLTETQAQAEGIAYERGVFPWAASGRALGAGRDDGFTKLLVEPGTGRVLGAGIVGVHAGELLAEAVLALEQGLGIDELAHAVHAHPTLSESVALAAEIVDGSITDLFMPRKPGR</sequence>
<keyword evidence="5 11" id="KW-0274">FAD</keyword>
<dbReference type="PRINTS" id="PR00411">
    <property type="entry name" value="PNDRDTASEI"/>
</dbReference>
<dbReference type="EMBL" id="JAXOJX010000012">
    <property type="protein sequence ID" value="MDZ5456873.1"/>
    <property type="molecule type" value="Genomic_DNA"/>
</dbReference>
<dbReference type="Gene3D" id="3.50.50.60">
    <property type="entry name" value="FAD/NAD(P)-binding domain"/>
    <property type="match status" value="2"/>
</dbReference>
<dbReference type="RefSeq" id="WP_322465309.1">
    <property type="nucleotide sequence ID" value="NZ_JAXOJX010000012.1"/>
</dbReference>
<feature type="domain" description="FAD/NAD(P)-binding" evidence="13">
    <location>
        <begin position="12"/>
        <end position="333"/>
    </location>
</feature>
<dbReference type="SUPFAM" id="SSF55424">
    <property type="entry name" value="FAD/NAD-linked reductases, dimerisation (C-terminal) domain"/>
    <property type="match status" value="1"/>
</dbReference>
<gene>
    <name evidence="14" type="primary">lpdA</name>
    <name evidence="14" type="ORF">SM757_09850</name>
</gene>
<evidence type="ECO:0000256" key="10">
    <source>
        <dbReference type="ARBA" id="ARBA00049187"/>
    </source>
</evidence>
<keyword evidence="7 11" id="KW-0520">NAD</keyword>